<dbReference type="Proteomes" id="UP000233469">
    <property type="component" value="Unassembled WGS sequence"/>
</dbReference>
<comment type="caution">
    <text evidence="2">The sequence shown here is derived from an EMBL/GenBank/DDBJ whole genome shotgun (WGS) entry which is preliminary data.</text>
</comment>
<proteinExistence type="predicted"/>
<name>A0A2N1NSA5_9GLOM</name>
<reference evidence="2 3" key="2">
    <citation type="submission" date="2017-10" db="EMBL/GenBank/DDBJ databases">
        <title>Extensive intraspecific genome diversity in a model arbuscular mycorrhizal fungus.</title>
        <authorList>
            <person name="Chen E.C.H."/>
            <person name="Morin E."/>
            <person name="Baudet D."/>
            <person name="Noel J."/>
            <person name="Ndikumana S."/>
            <person name="Charron P."/>
            <person name="St-Onge C."/>
            <person name="Giorgi J."/>
            <person name="Grigoriev I.V."/>
            <person name="Roux C."/>
            <person name="Martin F.M."/>
            <person name="Corradi N."/>
        </authorList>
    </citation>
    <scope>NUCLEOTIDE SEQUENCE [LARGE SCALE GENOMIC DNA]</scope>
    <source>
        <strain evidence="2 3">C2</strain>
    </source>
</reference>
<feature type="compositionally biased region" description="Low complexity" evidence="1">
    <location>
        <begin position="29"/>
        <end position="52"/>
    </location>
</feature>
<dbReference type="VEuPathDB" id="FungiDB:RhiirA1_429045"/>
<evidence type="ECO:0000256" key="1">
    <source>
        <dbReference type="SAM" id="MobiDB-lite"/>
    </source>
</evidence>
<protein>
    <submittedName>
        <fullName evidence="2">Uncharacterized protein</fullName>
    </submittedName>
</protein>
<reference evidence="2 3" key="1">
    <citation type="submission" date="2016-04" db="EMBL/GenBank/DDBJ databases">
        <title>Genome analyses suggest a sexual origin of heterokaryosis in a supposedly ancient asexual fungus.</title>
        <authorList>
            <person name="Ropars J."/>
            <person name="Sedzielewska K."/>
            <person name="Noel J."/>
            <person name="Charron P."/>
            <person name="Farinelli L."/>
            <person name="Marton T."/>
            <person name="Kruger M."/>
            <person name="Pelin A."/>
            <person name="Brachmann A."/>
            <person name="Corradi N."/>
        </authorList>
    </citation>
    <scope>NUCLEOTIDE SEQUENCE [LARGE SCALE GENOMIC DNA]</scope>
    <source>
        <strain evidence="2 3">C2</strain>
    </source>
</reference>
<evidence type="ECO:0000313" key="2">
    <source>
        <dbReference type="EMBL" id="PKK76766.1"/>
    </source>
</evidence>
<sequence>MVGKIVEYVPQQQTNGYLTYNFPYVQKMPPQQNPQQYLQQNQPPQQLNPTLPSSSSASVQYSNGRPVIPPAYTSQQDPNRRNFPPYQMTQTIQNNSSRYPTYPSNQLHSENNRPVFSPYSFPQHHQPPQDIRQTQPATYPIQMNTLPASTQPRVVPAYTHIQQNVPATPTIETSISTYVPVQRSERSGLDNLSLAAELILSSAIPSSTILDIRVHQFMQMDILYIHYHLLWRYMKIIIHQVVMRRMNLYMVKEIIKFWKKVNLMLKVT</sequence>
<organism evidence="2 3">
    <name type="scientific">Rhizophagus irregularis</name>
    <dbReference type="NCBI Taxonomy" id="588596"/>
    <lineage>
        <taxon>Eukaryota</taxon>
        <taxon>Fungi</taxon>
        <taxon>Fungi incertae sedis</taxon>
        <taxon>Mucoromycota</taxon>
        <taxon>Glomeromycotina</taxon>
        <taxon>Glomeromycetes</taxon>
        <taxon>Glomerales</taxon>
        <taxon>Glomeraceae</taxon>
        <taxon>Rhizophagus</taxon>
    </lineage>
</organism>
<accession>A0A2N1NSA5</accession>
<gene>
    <name evidence="2" type="ORF">RhiirC2_141104</name>
</gene>
<dbReference type="VEuPathDB" id="FungiDB:RhiirFUN_019816"/>
<dbReference type="AlphaFoldDB" id="A0A2N1NSA5"/>
<feature type="compositionally biased region" description="Polar residues" evidence="1">
    <location>
        <begin position="87"/>
        <end position="114"/>
    </location>
</feature>
<evidence type="ECO:0000313" key="3">
    <source>
        <dbReference type="Proteomes" id="UP000233469"/>
    </source>
</evidence>
<dbReference type="VEuPathDB" id="FungiDB:FUN_018428"/>
<feature type="region of interest" description="Disordered" evidence="1">
    <location>
        <begin position="28"/>
        <end position="132"/>
    </location>
</feature>
<feature type="compositionally biased region" description="Polar residues" evidence="1">
    <location>
        <begin position="53"/>
        <end position="63"/>
    </location>
</feature>
<dbReference type="EMBL" id="LLXL01000165">
    <property type="protein sequence ID" value="PKK76766.1"/>
    <property type="molecule type" value="Genomic_DNA"/>
</dbReference>